<dbReference type="Proteomes" id="UP000774804">
    <property type="component" value="Unassembled WGS sequence"/>
</dbReference>
<gene>
    <name evidence="5" type="ORF">PC110_g17653</name>
    <name evidence="1" type="ORF">PC113_g11084</name>
    <name evidence="2" type="ORF">PC115_g9448</name>
    <name evidence="3" type="ORF">PC117_g6587</name>
    <name evidence="4" type="ORF">PC129_g8636</name>
</gene>
<dbReference type="VEuPathDB" id="FungiDB:PC110_g17653"/>
<evidence type="ECO:0000313" key="5">
    <source>
        <dbReference type="EMBL" id="RAW25947.1"/>
    </source>
</evidence>
<dbReference type="Proteomes" id="UP000736787">
    <property type="component" value="Unassembled WGS sequence"/>
</dbReference>
<protein>
    <submittedName>
        <fullName evidence="5">Uncharacterized protein</fullName>
    </submittedName>
</protein>
<evidence type="ECO:0000313" key="4">
    <source>
        <dbReference type="EMBL" id="KAG3220607.1"/>
    </source>
</evidence>
<dbReference type="EMBL" id="RCMG01000308">
    <property type="protein sequence ID" value="KAG2856988.1"/>
    <property type="molecule type" value="Genomic_DNA"/>
</dbReference>
<dbReference type="AlphaFoldDB" id="A0A329RMH6"/>
<name>A0A329RMH6_9STRA</name>
<evidence type="ECO:0000313" key="2">
    <source>
        <dbReference type="EMBL" id="KAG2921684.1"/>
    </source>
</evidence>
<dbReference type="EMBL" id="RCMV01000255">
    <property type="protein sequence ID" value="KAG3220607.1"/>
    <property type="molecule type" value="Genomic_DNA"/>
</dbReference>
<comment type="caution">
    <text evidence="5">The sequence shown here is derived from an EMBL/GenBank/DDBJ whole genome shotgun (WGS) entry which is preliminary data.</text>
</comment>
<reference evidence="5 6" key="1">
    <citation type="submission" date="2018-01" db="EMBL/GenBank/DDBJ databases">
        <title>Draft genome of the strawberry crown rot pathogen Phytophthora cactorum.</title>
        <authorList>
            <person name="Armitage A.D."/>
            <person name="Lysoe E."/>
            <person name="Nellist C.F."/>
            <person name="Harrison R.J."/>
            <person name="Brurberg M.B."/>
        </authorList>
    </citation>
    <scope>NUCLEOTIDE SEQUENCE [LARGE SCALE GENOMIC DNA]</scope>
    <source>
        <strain evidence="5 6">10300</strain>
    </source>
</reference>
<evidence type="ECO:0000313" key="3">
    <source>
        <dbReference type="EMBL" id="KAG2947714.1"/>
    </source>
</evidence>
<dbReference type="EMBL" id="RCMI01000260">
    <property type="protein sequence ID" value="KAG2921684.1"/>
    <property type="molecule type" value="Genomic_DNA"/>
</dbReference>
<reference evidence="4" key="2">
    <citation type="submission" date="2018-05" db="EMBL/GenBank/DDBJ databases">
        <title>Effector identification in a new, highly contiguous assembly of the strawberry crown rot pathogen Phytophthora cactorum.</title>
        <authorList>
            <person name="Armitage A.D."/>
            <person name="Nellist C.F."/>
            <person name="Bates H."/>
            <person name="Vickerstaff R.J."/>
            <person name="Harrison R.J."/>
        </authorList>
    </citation>
    <scope>NUCLEOTIDE SEQUENCE</scope>
    <source>
        <strain evidence="1">15-7</strain>
        <strain evidence="2">4032</strain>
        <strain evidence="3">4040</strain>
        <strain evidence="4">P421</strain>
    </source>
</reference>
<evidence type="ECO:0000313" key="6">
    <source>
        <dbReference type="Proteomes" id="UP000251314"/>
    </source>
</evidence>
<keyword evidence="6" id="KW-1185">Reference proteome</keyword>
<organism evidence="5 6">
    <name type="scientific">Phytophthora cactorum</name>
    <dbReference type="NCBI Taxonomy" id="29920"/>
    <lineage>
        <taxon>Eukaryota</taxon>
        <taxon>Sar</taxon>
        <taxon>Stramenopiles</taxon>
        <taxon>Oomycota</taxon>
        <taxon>Peronosporomycetes</taxon>
        <taxon>Peronosporales</taxon>
        <taxon>Peronosporaceae</taxon>
        <taxon>Phytophthora</taxon>
    </lineage>
</organism>
<dbReference type="EMBL" id="RCMK01000126">
    <property type="protein sequence ID" value="KAG2947714.1"/>
    <property type="molecule type" value="Genomic_DNA"/>
</dbReference>
<dbReference type="Proteomes" id="UP000760860">
    <property type="component" value="Unassembled WGS sequence"/>
</dbReference>
<dbReference type="Proteomes" id="UP000251314">
    <property type="component" value="Unassembled WGS sequence"/>
</dbReference>
<dbReference type="Proteomes" id="UP000735874">
    <property type="component" value="Unassembled WGS sequence"/>
</dbReference>
<sequence length="71" mass="8427">MSRYCLTRVEHFYLEEAFDLVFREDYVVAASYARVIFSDTRESTPEFMEIDAIDASCDRRGSRPLICFRCR</sequence>
<proteinExistence type="predicted"/>
<evidence type="ECO:0000313" key="1">
    <source>
        <dbReference type="EMBL" id="KAG2856988.1"/>
    </source>
</evidence>
<accession>A0A329RMH6</accession>
<dbReference type="EMBL" id="MJFZ01000696">
    <property type="protein sequence ID" value="RAW25947.1"/>
    <property type="molecule type" value="Genomic_DNA"/>
</dbReference>